<dbReference type="VEuPathDB" id="CryptoDB:Cvel_7512"/>
<accession>A0A0G4HMM7</accession>
<evidence type="ECO:0000313" key="1">
    <source>
        <dbReference type="EMBL" id="CEM45417.1"/>
    </source>
</evidence>
<gene>
    <name evidence="1" type="ORF">Cvel_7512</name>
</gene>
<proteinExistence type="predicted"/>
<reference evidence="1" key="1">
    <citation type="submission" date="2014-11" db="EMBL/GenBank/DDBJ databases">
        <authorList>
            <person name="Otto D Thomas"/>
            <person name="Naeem Raeece"/>
        </authorList>
    </citation>
    <scope>NUCLEOTIDE SEQUENCE</scope>
</reference>
<sequence>MPRRDNFPEGSEGKEAYVSELASWAEKKEVFDAGKANKDTLVATLQGHIDQLASDGFALNEQANKLHKEIDVLSPSLQAKGISGGAAEGRLPSIFQDHPGVLRTSGTVRQHTCAPLRGRRVKDSGPVFCNKKGNRLLGADGEPLGYNWKVERPVFMTYHRGVYDAWTCCFALMLHLDLGEITQGEVLDTLKNYLAPRLTTGIKGDS</sequence>
<name>A0A0G4HMM7_9ALVE</name>
<protein>
    <submittedName>
        <fullName evidence="1">Uncharacterized protein</fullName>
    </submittedName>
</protein>
<dbReference type="PhylomeDB" id="A0A0G4HMM7"/>
<dbReference type="AlphaFoldDB" id="A0A0G4HMM7"/>
<dbReference type="EMBL" id="CDMZ01003181">
    <property type="protein sequence ID" value="CEM45417.1"/>
    <property type="molecule type" value="Genomic_DNA"/>
</dbReference>
<organism evidence="1">
    <name type="scientific">Chromera velia CCMP2878</name>
    <dbReference type="NCBI Taxonomy" id="1169474"/>
    <lineage>
        <taxon>Eukaryota</taxon>
        <taxon>Sar</taxon>
        <taxon>Alveolata</taxon>
        <taxon>Colpodellida</taxon>
        <taxon>Chromeraceae</taxon>
        <taxon>Chromera</taxon>
    </lineage>
</organism>